<proteinExistence type="predicted"/>
<keyword evidence="2" id="KW-0472">Membrane</keyword>
<dbReference type="AlphaFoldDB" id="A0A2S4W5N8"/>
<organism evidence="3 4">
    <name type="scientific">Puccinia striiformis</name>
    <dbReference type="NCBI Taxonomy" id="27350"/>
    <lineage>
        <taxon>Eukaryota</taxon>
        <taxon>Fungi</taxon>
        <taxon>Dikarya</taxon>
        <taxon>Basidiomycota</taxon>
        <taxon>Pucciniomycotina</taxon>
        <taxon>Pucciniomycetes</taxon>
        <taxon>Pucciniales</taxon>
        <taxon>Pucciniaceae</taxon>
        <taxon>Puccinia</taxon>
    </lineage>
</organism>
<evidence type="ECO:0000256" key="2">
    <source>
        <dbReference type="SAM" id="Phobius"/>
    </source>
</evidence>
<evidence type="ECO:0000313" key="3">
    <source>
        <dbReference type="EMBL" id="POW17007.1"/>
    </source>
</evidence>
<accession>A0A2S4W5N8</accession>
<keyword evidence="4" id="KW-1185">Reference proteome</keyword>
<sequence>MVNQTHLSLSAPSPPSPPSAGSSSQTKTFDLDFYNLLLKKTATLFLSGFCYSLFILLLSILLSRMITEHWLWGYNGKWVRPSHYFPLSMGKCTTFIQIEIYMDLVDHFIILLGKMLVAHLSWDVSKLVELMTSEASMNDKRKLLVKLFEDLPKYSRVGNLILPNLDQTNTP</sequence>
<dbReference type="Proteomes" id="UP000239156">
    <property type="component" value="Unassembled WGS sequence"/>
</dbReference>
<evidence type="ECO:0000313" key="4">
    <source>
        <dbReference type="Proteomes" id="UP000239156"/>
    </source>
</evidence>
<keyword evidence="2" id="KW-0812">Transmembrane</keyword>
<gene>
    <name evidence="3" type="ORF">PSTT_00832</name>
</gene>
<name>A0A2S4W5N8_9BASI</name>
<dbReference type="VEuPathDB" id="FungiDB:PSHT_14560"/>
<feature type="region of interest" description="Disordered" evidence="1">
    <location>
        <begin position="1"/>
        <end position="24"/>
    </location>
</feature>
<protein>
    <submittedName>
        <fullName evidence="3">Uncharacterized protein</fullName>
    </submittedName>
</protein>
<feature type="transmembrane region" description="Helical" evidence="2">
    <location>
        <begin position="42"/>
        <end position="62"/>
    </location>
</feature>
<reference evidence="3" key="1">
    <citation type="submission" date="2017-12" db="EMBL/GenBank/DDBJ databases">
        <title>Gene loss provides genomic basis for host adaptation in cereal stripe rust fungi.</title>
        <authorList>
            <person name="Xia C."/>
        </authorList>
    </citation>
    <scope>NUCLEOTIDE SEQUENCE [LARGE SCALE GENOMIC DNA]</scope>
    <source>
        <strain evidence="3">93-210</strain>
    </source>
</reference>
<comment type="caution">
    <text evidence="3">The sequence shown here is derived from an EMBL/GenBank/DDBJ whole genome shotgun (WGS) entry which is preliminary data.</text>
</comment>
<dbReference type="VEuPathDB" id="FungiDB:PSTT_00832"/>
<dbReference type="EMBL" id="PKSL01000004">
    <property type="protein sequence ID" value="POW17007.1"/>
    <property type="molecule type" value="Genomic_DNA"/>
</dbReference>
<evidence type="ECO:0000256" key="1">
    <source>
        <dbReference type="SAM" id="MobiDB-lite"/>
    </source>
</evidence>
<keyword evidence="2" id="KW-1133">Transmembrane helix</keyword>